<organism evidence="3">
    <name type="scientific">Corethron hystrix</name>
    <dbReference type="NCBI Taxonomy" id="216773"/>
    <lineage>
        <taxon>Eukaryota</taxon>
        <taxon>Sar</taxon>
        <taxon>Stramenopiles</taxon>
        <taxon>Ochrophyta</taxon>
        <taxon>Bacillariophyta</taxon>
        <taxon>Coscinodiscophyceae</taxon>
        <taxon>Corethrophycidae</taxon>
        <taxon>Corethrales</taxon>
        <taxon>Corethraceae</taxon>
        <taxon>Corethron</taxon>
    </lineage>
</organism>
<dbReference type="EMBL" id="HBFR01021203">
    <property type="protein sequence ID" value="CAD8888062.1"/>
    <property type="molecule type" value="Transcribed_RNA"/>
</dbReference>
<proteinExistence type="predicted"/>
<dbReference type="PANTHER" id="PTHR11571">
    <property type="entry name" value="GLUTATHIONE S-TRANSFERASE"/>
    <property type="match status" value="1"/>
</dbReference>
<reference evidence="3" key="1">
    <citation type="submission" date="2021-01" db="EMBL/GenBank/DDBJ databases">
        <authorList>
            <person name="Corre E."/>
            <person name="Pelletier E."/>
            <person name="Niang G."/>
            <person name="Scheremetjew M."/>
            <person name="Finn R."/>
            <person name="Kale V."/>
            <person name="Holt S."/>
            <person name="Cochrane G."/>
            <person name="Meng A."/>
            <person name="Brown T."/>
            <person name="Cohen L."/>
        </authorList>
    </citation>
    <scope>NUCLEOTIDE SEQUENCE</scope>
    <source>
        <strain evidence="3">308</strain>
    </source>
</reference>
<dbReference type="InterPro" id="IPR050213">
    <property type="entry name" value="GST_superfamily"/>
</dbReference>
<feature type="domain" description="GST C-terminal" evidence="2">
    <location>
        <begin position="84"/>
        <end position="226"/>
    </location>
</feature>
<sequence>MPPSIKLTYFDIEGVAEPVRLALALGGIAYEDERIEFSQWAEIKHKTPHGKLPVMIIDGGRARTESGAMLRYVASLVPEKKLVCPDKIYEIEEAIGLIDDMRQSFMPAHYMGMRPQNFGYPGDFLKTEEGKAKVEELRKNWIKNDLPTYLRHIESMIERNGGNWIASDDKPTIADCKAIVFLRMLVKGVVDYVDPNCLKSNANIVKYMEKFFTLPEIVGRYKDGFP</sequence>
<accession>A0A7S1FT68</accession>
<dbReference type="SUPFAM" id="SSF52833">
    <property type="entry name" value="Thioredoxin-like"/>
    <property type="match status" value="1"/>
</dbReference>
<dbReference type="CDD" id="cd03039">
    <property type="entry name" value="GST_N_Sigma_like"/>
    <property type="match status" value="1"/>
</dbReference>
<dbReference type="GO" id="GO:0004364">
    <property type="term" value="F:glutathione transferase activity"/>
    <property type="evidence" value="ECO:0007669"/>
    <property type="project" value="TreeGrafter"/>
</dbReference>
<evidence type="ECO:0000259" key="1">
    <source>
        <dbReference type="PROSITE" id="PS50404"/>
    </source>
</evidence>
<dbReference type="Gene3D" id="1.20.1050.10">
    <property type="match status" value="1"/>
</dbReference>
<dbReference type="InterPro" id="IPR036282">
    <property type="entry name" value="Glutathione-S-Trfase_C_sf"/>
</dbReference>
<dbReference type="InterPro" id="IPR040079">
    <property type="entry name" value="Glutathione_S-Trfase"/>
</dbReference>
<dbReference type="InterPro" id="IPR010987">
    <property type="entry name" value="Glutathione-S-Trfase_C-like"/>
</dbReference>
<evidence type="ECO:0000313" key="3">
    <source>
        <dbReference type="EMBL" id="CAD8888062.1"/>
    </source>
</evidence>
<dbReference type="Gene3D" id="3.40.30.10">
    <property type="entry name" value="Glutaredoxin"/>
    <property type="match status" value="1"/>
</dbReference>
<name>A0A7S1FT68_9STRA</name>
<dbReference type="SFLD" id="SFLDS00019">
    <property type="entry name" value="Glutathione_Transferase_(cytos"/>
    <property type="match status" value="1"/>
</dbReference>
<dbReference type="SUPFAM" id="SSF47616">
    <property type="entry name" value="GST C-terminal domain-like"/>
    <property type="match status" value="1"/>
</dbReference>
<dbReference type="InterPro" id="IPR004045">
    <property type="entry name" value="Glutathione_S-Trfase_N"/>
</dbReference>
<dbReference type="AlphaFoldDB" id="A0A7S1FT68"/>
<feature type="domain" description="GST N-terminal" evidence="1">
    <location>
        <begin position="3"/>
        <end position="81"/>
    </location>
</feature>
<dbReference type="PROSITE" id="PS50405">
    <property type="entry name" value="GST_CTER"/>
    <property type="match status" value="1"/>
</dbReference>
<dbReference type="Pfam" id="PF02798">
    <property type="entry name" value="GST_N"/>
    <property type="match status" value="1"/>
</dbReference>
<dbReference type="GO" id="GO:0006749">
    <property type="term" value="P:glutathione metabolic process"/>
    <property type="evidence" value="ECO:0007669"/>
    <property type="project" value="TreeGrafter"/>
</dbReference>
<evidence type="ECO:0008006" key="4">
    <source>
        <dbReference type="Google" id="ProtNLM"/>
    </source>
</evidence>
<gene>
    <name evidence="3" type="ORF">CHYS00102_LOCUS15260</name>
</gene>
<dbReference type="Pfam" id="PF14497">
    <property type="entry name" value="GST_C_3"/>
    <property type="match status" value="1"/>
</dbReference>
<protein>
    <recommendedName>
        <fullName evidence="4">GST N-terminal domain-containing protein</fullName>
    </recommendedName>
</protein>
<evidence type="ECO:0000259" key="2">
    <source>
        <dbReference type="PROSITE" id="PS50405"/>
    </source>
</evidence>
<dbReference type="PANTHER" id="PTHR11571:SF150">
    <property type="entry name" value="GLUTATHIONE S-TRANSFERASE"/>
    <property type="match status" value="1"/>
</dbReference>
<dbReference type="InterPro" id="IPR036249">
    <property type="entry name" value="Thioredoxin-like_sf"/>
</dbReference>
<dbReference type="InterPro" id="IPR004046">
    <property type="entry name" value="GST_C"/>
</dbReference>
<dbReference type="PROSITE" id="PS50404">
    <property type="entry name" value="GST_NTER"/>
    <property type="match status" value="1"/>
</dbReference>